<dbReference type="EMBL" id="MNCJ02000332">
    <property type="protein sequence ID" value="KAF5757178.1"/>
    <property type="molecule type" value="Genomic_DNA"/>
</dbReference>
<dbReference type="Proteomes" id="UP000215914">
    <property type="component" value="Unassembled WGS sequence"/>
</dbReference>
<dbReference type="Gramene" id="mRNA:HanXRQr2_Chr17g0823531">
    <property type="protein sequence ID" value="mRNA:HanXRQr2_Chr17g0823531"/>
    <property type="gene ID" value="HanXRQr2_Chr17g0823531"/>
</dbReference>
<gene>
    <name evidence="1" type="ORF">HanXRQr2_Chr17g0823531</name>
</gene>
<dbReference type="PANTHER" id="PTHR31900">
    <property type="entry name" value="F-BOX/RNI SUPERFAMILY PROTEIN-RELATED"/>
    <property type="match status" value="1"/>
</dbReference>
<organism evidence="1 2">
    <name type="scientific">Helianthus annuus</name>
    <name type="common">Common sunflower</name>
    <dbReference type="NCBI Taxonomy" id="4232"/>
    <lineage>
        <taxon>Eukaryota</taxon>
        <taxon>Viridiplantae</taxon>
        <taxon>Streptophyta</taxon>
        <taxon>Embryophyta</taxon>
        <taxon>Tracheophyta</taxon>
        <taxon>Spermatophyta</taxon>
        <taxon>Magnoliopsida</taxon>
        <taxon>eudicotyledons</taxon>
        <taxon>Gunneridae</taxon>
        <taxon>Pentapetalae</taxon>
        <taxon>asterids</taxon>
        <taxon>campanulids</taxon>
        <taxon>Asterales</taxon>
        <taxon>Asteraceae</taxon>
        <taxon>Asteroideae</taxon>
        <taxon>Heliantheae alliance</taxon>
        <taxon>Heliantheae</taxon>
        <taxon>Helianthus</taxon>
    </lineage>
</organism>
<sequence>MWFELINGINGVKSLSAVNTTHLIDFDIPFTSPFGVESLPIFPNMNRLELKGFWHSGLIPQFLESCPELKHLCIEKVVDRCMKKHEEYSWVKPEVVPACVVTKLTTIKFSMCERSECDPAFLKHLLWKCDLPVLKYMLQNAEMLKLVTITWENSSIEKETLSCAMLLKLLPRASRYCEIYFQ</sequence>
<reference evidence="1" key="1">
    <citation type="journal article" date="2017" name="Nature">
        <title>The sunflower genome provides insights into oil metabolism, flowering and Asterid evolution.</title>
        <authorList>
            <person name="Badouin H."/>
            <person name="Gouzy J."/>
            <person name="Grassa C.J."/>
            <person name="Murat F."/>
            <person name="Staton S.E."/>
            <person name="Cottret L."/>
            <person name="Lelandais-Briere C."/>
            <person name="Owens G.L."/>
            <person name="Carrere S."/>
            <person name="Mayjonade B."/>
            <person name="Legrand L."/>
            <person name="Gill N."/>
            <person name="Kane N.C."/>
            <person name="Bowers J.E."/>
            <person name="Hubner S."/>
            <person name="Bellec A."/>
            <person name="Berard A."/>
            <person name="Berges H."/>
            <person name="Blanchet N."/>
            <person name="Boniface M.C."/>
            <person name="Brunel D."/>
            <person name="Catrice O."/>
            <person name="Chaidir N."/>
            <person name="Claudel C."/>
            <person name="Donnadieu C."/>
            <person name="Faraut T."/>
            <person name="Fievet G."/>
            <person name="Helmstetter N."/>
            <person name="King M."/>
            <person name="Knapp S.J."/>
            <person name="Lai Z."/>
            <person name="Le Paslier M.C."/>
            <person name="Lippi Y."/>
            <person name="Lorenzon L."/>
            <person name="Mandel J.R."/>
            <person name="Marage G."/>
            <person name="Marchand G."/>
            <person name="Marquand E."/>
            <person name="Bret-Mestries E."/>
            <person name="Morien E."/>
            <person name="Nambeesan S."/>
            <person name="Nguyen T."/>
            <person name="Pegot-Espagnet P."/>
            <person name="Pouilly N."/>
            <person name="Raftis F."/>
            <person name="Sallet E."/>
            <person name="Schiex T."/>
            <person name="Thomas J."/>
            <person name="Vandecasteele C."/>
            <person name="Vares D."/>
            <person name="Vear F."/>
            <person name="Vautrin S."/>
            <person name="Crespi M."/>
            <person name="Mangin B."/>
            <person name="Burke J.M."/>
            <person name="Salse J."/>
            <person name="Munos S."/>
            <person name="Vincourt P."/>
            <person name="Rieseberg L.H."/>
            <person name="Langlade N.B."/>
        </authorList>
    </citation>
    <scope>NUCLEOTIDE SEQUENCE</scope>
    <source>
        <tissue evidence="1">Leaves</tissue>
    </source>
</reference>
<dbReference type="AlphaFoldDB" id="A0A9K3DMW0"/>
<comment type="caution">
    <text evidence="1">The sequence shown here is derived from an EMBL/GenBank/DDBJ whole genome shotgun (WGS) entry which is preliminary data.</text>
</comment>
<protein>
    <submittedName>
        <fullName evidence="1">Uncharacterized protein</fullName>
    </submittedName>
</protein>
<proteinExistence type="predicted"/>
<dbReference type="OrthoDB" id="1298252at2759"/>
<reference evidence="1" key="2">
    <citation type="submission" date="2020-06" db="EMBL/GenBank/DDBJ databases">
        <title>Helianthus annuus Genome sequencing and assembly Release 2.</title>
        <authorList>
            <person name="Gouzy J."/>
            <person name="Langlade N."/>
            <person name="Munos S."/>
        </authorList>
    </citation>
    <scope>NUCLEOTIDE SEQUENCE</scope>
    <source>
        <tissue evidence="1">Leaves</tissue>
    </source>
</reference>
<dbReference type="InterPro" id="IPR050232">
    <property type="entry name" value="FBL13/AtMIF1-like"/>
</dbReference>
<keyword evidence="2" id="KW-1185">Reference proteome</keyword>
<accession>A0A9K3DMW0</accession>
<name>A0A9K3DMW0_HELAN</name>
<dbReference type="PANTHER" id="PTHR31900:SF31">
    <property type="entry name" value="F-BOX_LRR-REPEAT PROTEIN 13-LIKE"/>
    <property type="match status" value="1"/>
</dbReference>
<evidence type="ECO:0000313" key="1">
    <source>
        <dbReference type="EMBL" id="KAF5757178.1"/>
    </source>
</evidence>
<evidence type="ECO:0000313" key="2">
    <source>
        <dbReference type="Proteomes" id="UP000215914"/>
    </source>
</evidence>